<sequence length="72" mass="8320">MIVCEGQLSGDFEGFDDTDTIFEFYNGQKWQQAVYSYSYFYSYMPHAKVVQEGGVYRLHVQGMMGSVEVKRA</sequence>
<name>A0A3M5RRY7_9PSED</name>
<accession>A0A3M5RRY7</accession>
<organism evidence="1 2">
    <name type="scientific">Pseudomonas syringae pv. coriandricola</name>
    <dbReference type="NCBI Taxonomy" id="264453"/>
    <lineage>
        <taxon>Bacteria</taxon>
        <taxon>Pseudomonadati</taxon>
        <taxon>Pseudomonadota</taxon>
        <taxon>Gammaproteobacteria</taxon>
        <taxon>Pseudomonadales</taxon>
        <taxon>Pseudomonadaceae</taxon>
        <taxon>Pseudomonas</taxon>
    </lineage>
</organism>
<evidence type="ECO:0000313" key="1">
    <source>
        <dbReference type="EMBL" id="RMU11791.1"/>
    </source>
</evidence>
<protein>
    <submittedName>
        <fullName evidence="1">Uncharacterized protein</fullName>
    </submittedName>
</protein>
<proteinExistence type="predicted"/>
<gene>
    <name evidence="1" type="ORF">ALP36_01634</name>
</gene>
<dbReference type="EMBL" id="RBTT01000044">
    <property type="protein sequence ID" value="RMU11791.1"/>
    <property type="molecule type" value="Genomic_DNA"/>
</dbReference>
<reference evidence="1 2" key="1">
    <citation type="submission" date="2018-08" db="EMBL/GenBank/DDBJ databases">
        <title>Recombination of ecologically and evolutionarily significant loci maintains genetic cohesion in the Pseudomonas syringae species complex.</title>
        <authorList>
            <person name="Dillon M."/>
            <person name="Thakur S."/>
            <person name="Almeida R.N.D."/>
            <person name="Weir B.S."/>
            <person name="Guttman D.S."/>
        </authorList>
    </citation>
    <scope>NUCLEOTIDE SEQUENCE [LARGE SCALE GENOMIC DNA]</scope>
    <source>
        <strain evidence="1 2">ICMP 9829</strain>
    </source>
</reference>
<dbReference type="Proteomes" id="UP000274212">
    <property type="component" value="Unassembled WGS sequence"/>
</dbReference>
<dbReference type="AlphaFoldDB" id="A0A3M5RRY7"/>
<evidence type="ECO:0000313" key="2">
    <source>
        <dbReference type="Proteomes" id="UP000274212"/>
    </source>
</evidence>
<comment type="caution">
    <text evidence="1">The sequence shown here is derived from an EMBL/GenBank/DDBJ whole genome shotgun (WGS) entry which is preliminary data.</text>
</comment>